<evidence type="ECO:0000256" key="2">
    <source>
        <dbReference type="ARBA" id="ARBA00022803"/>
    </source>
</evidence>
<keyword evidence="1" id="KW-0677">Repeat</keyword>
<sequence>MFRTAILAAGLAGLALPGVAEPDAGAYLAGRSAQLADDFSAAERYLSQALTRDGDNLALMESLAGAQMSLLDFDRAATVAERLVENGGSSQIAALAVLSARAGNEDWQGILDALDEGLTVGPLFDGLARAWSLMGLDRTEDALAAFDEVSGEQGVEAFGIYHKALALASLDRFEEAAEVLETNDGIRLTRRGLMAEAQILSQVGRADEARALLQDEAGSALDATLSATFDALADGEPVEFTVAPDARAGMAELAFDIANTVVGETASSYALLYSRMAEFLRPSHTHATLLSALLFEEMGQHGLAISTYGNVPADDPAFFTAELGRAEALRAEGQSDAGVEVMQELAAQYDDQPLVHITLGDALREDGRYEEARAAYDEAIALLDEAQSGEWIVYFARAITAERLDDWEAAKADFETALELNPDQPQVLNYLGYSMLERGDDLEEALDMIERAVAAAPNSGAIVDSLGWGLYRAGRYEEAVDPMERAVELMPVDPVVNDHLGDVLWAVGRKLEARFQWQRALSFMDEDTEDVDPERVRRKIEVGLDRVLDEEGEPPLMMANGG</sequence>
<dbReference type="Pfam" id="PF13432">
    <property type="entry name" value="TPR_16"/>
    <property type="match status" value="2"/>
</dbReference>
<dbReference type="AlphaFoldDB" id="A0A1Y5T177"/>
<feature type="chain" id="PRO_5010986290" evidence="4">
    <location>
        <begin position="21"/>
        <end position="562"/>
    </location>
</feature>
<dbReference type="SMART" id="SM00028">
    <property type="entry name" value="TPR"/>
    <property type="match status" value="5"/>
</dbReference>
<feature type="signal peptide" evidence="4">
    <location>
        <begin position="1"/>
        <end position="20"/>
    </location>
</feature>
<feature type="repeat" description="TPR" evidence="3">
    <location>
        <begin position="391"/>
        <end position="424"/>
    </location>
</feature>
<evidence type="ECO:0000256" key="3">
    <source>
        <dbReference type="PROSITE-ProRule" id="PRU00339"/>
    </source>
</evidence>
<feature type="repeat" description="TPR" evidence="3">
    <location>
        <begin position="460"/>
        <end position="493"/>
    </location>
</feature>
<name>A0A1Y5T177_9RHOB</name>
<dbReference type="Gene3D" id="1.25.40.10">
    <property type="entry name" value="Tetratricopeptide repeat domain"/>
    <property type="match status" value="3"/>
</dbReference>
<gene>
    <name evidence="5" type="ORF">PAM7066_02524</name>
</gene>
<proteinExistence type="predicted"/>
<dbReference type="STRING" id="315423.SAMN04488020_10752"/>
<dbReference type="InterPro" id="IPR019734">
    <property type="entry name" value="TPR_rpt"/>
</dbReference>
<dbReference type="PANTHER" id="PTHR12558:SF13">
    <property type="entry name" value="CELL DIVISION CYCLE PROTEIN 27 HOMOLOG"/>
    <property type="match status" value="1"/>
</dbReference>
<dbReference type="EMBL" id="FWFV01000007">
    <property type="protein sequence ID" value="SLN53663.1"/>
    <property type="molecule type" value="Genomic_DNA"/>
</dbReference>
<keyword evidence="6" id="KW-1185">Reference proteome</keyword>
<dbReference type="OrthoDB" id="9766710at2"/>
<organism evidence="5 6">
    <name type="scientific">Palleronia marisminoris</name>
    <dbReference type="NCBI Taxonomy" id="315423"/>
    <lineage>
        <taxon>Bacteria</taxon>
        <taxon>Pseudomonadati</taxon>
        <taxon>Pseudomonadota</taxon>
        <taxon>Alphaproteobacteria</taxon>
        <taxon>Rhodobacterales</taxon>
        <taxon>Roseobacteraceae</taxon>
        <taxon>Palleronia</taxon>
    </lineage>
</organism>
<accession>A0A1Y5T177</accession>
<dbReference type="Proteomes" id="UP000193870">
    <property type="component" value="Unassembled WGS sequence"/>
</dbReference>
<dbReference type="InterPro" id="IPR011990">
    <property type="entry name" value="TPR-like_helical_dom_sf"/>
</dbReference>
<keyword evidence="2 3" id="KW-0802">TPR repeat</keyword>
<dbReference type="InterPro" id="IPR013105">
    <property type="entry name" value="TPR_2"/>
</dbReference>
<protein>
    <submittedName>
        <fullName evidence="5">Lipoprotein NlpI</fullName>
    </submittedName>
</protein>
<dbReference type="SUPFAM" id="SSF48452">
    <property type="entry name" value="TPR-like"/>
    <property type="match status" value="3"/>
</dbReference>
<reference evidence="5 6" key="1">
    <citation type="submission" date="2017-03" db="EMBL/GenBank/DDBJ databases">
        <authorList>
            <person name="Afonso C.L."/>
            <person name="Miller P.J."/>
            <person name="Scott M.A."/>
            <person name="Spackman E."/>
            <person name="Goraichik I."/>
            <person name="Dimitrov K.M."/>
            <person name="Suarez D.L."/>
            <person name="Swayne D.E."/>
        </authorList>
    </citation>
    <scope>NUCLEOTIDE SEQUENCE [LARGE SCALE GENOMIC DNA]</scope>
    <source>
        <strain evidence="5 6">CECT 7066</strain>
    </source>
</reference>
<evidence type="ECO:0000313" key="6">
    <source>
        <dbReference type="Proteomes" id="UP000193870"/>
    </source>
</evidence>
<evidence type="ECO:0000256" key="4">
    <source>
        <dbReference type="SAM" id="SignalP"/>
    </source>
</evidence>
<keyword evidence="4" id="KW-0732">Signal</keyword>
<dbReference type="Pfam" id="PF07719">
    <property type="entry name" value="TPR_2"/>
    <property type="match status" value="1"/>
</dbReference>
<dbReference type="PANTHER" id="PTHR12558">
    <property type="entry name" value="CELL DIVISION CYCLE 16,23,27"/>
    <property type="match status" value="1"/>
</dbReference>
<dbReference type="RefSeq" id="WP_085854533.1">
    <property type="nucleotide sequence ID" value="NZ_FOPF01000007.1"/>
</dbReference>
<evidence type="ECO:0000256" key="1">
    <source>
        <dbReference type="ARBA" id="ARBA00022737"/>
    </source>
</evidence>
<evidence type="ECO:0000313" key="5">
    <source>
        <dbReference type="EMBL" id="SLN53663.1"/>
    </source>
</evidence>
<dbReference type="PROSITE" id="PS50005">
    <property type="entry name" value="TPR"/>
    <property type="match status" value="3"/>
</dbReference>
<feature type="repeat" description="TPR" evidence="3">
    <location>
        <begin position="353"/>
        <end position="386"/>
    </location>
</feature>
<keyword evidence="5" id="KW-0449">Lipoprotein</keyword>